<dbReference type="Pfam" id="PF00361">
    <property type="entry name" value="Proton_antipo_M"/>
    <property type="match status" value="1"/>
</dbReference>
<dbReference type="GO" id="GO:0008137">
    <property type="term" value="F:NADH dehydrogenase (ubiquinone) activity"/>
    <property type="evidence" value="ECO:0007669"/>
    <property type="project" value="InterPro"/>
</dbReference>
<organism evidence="9 10">
    <name type="scientific">Maricaulis maris</name>
    <dbReference type="NCBI Taxonomy" id="74318"/>
    <lineage>
        <taxon>Bacteria</taxon>
        <taxon>Pseudomonadati</taxon>
        <taxon>Pseudomonadota</taxon>
        <taxon>Alphaproteobacteria</taxon>
        <taxon>Maricaulales</taxon>
        <taxon>Maricaulaceae</taxon>
        <taxon>Maricaulis</taxon>
    </lineage>
</organism>
<dbReference type="InterPro" id="IPR018393">
    <property type="entry name" value="NADHpl_OxRdtase_5_subgr"/>
</dbReference>
<feature type="transmembrane region" description="Helical" evidence="6">
    <location>
        <begin position="221"/>
        <end position="243"/>
    </location>
</feature>
<feature type="transmembrane region" description="Helical" evidence="6">
    <location>
        <begin position="436"/>
        <end position="457"/>
    </location>
</feature>
<keyword evidence="3 6" id="KW-1133">Transmembrane helix</keyword>
<evidence type="ECO:0000256" key="3">
    <source>
        <dbReference type="ARBA" id="ARBA00022989"/>
    </source>
</evidence>
<dbReference type="EMBL" id="RBIM01000002">
    <property type="protein sequence ID" value="RKR02994.1"/>
    <property type="molecule type" value="Genomic_DNA"/>
</dbReference>
<feature type="transmembrane region" description="Helical" evidence="6">
    <location>
        <begin position="113"/>
        <end position="130"/>
    </location>
</feature>
<feature type="domain" description="NADH:quinone oxidoreductase/Mrp antiporter transmembrane" evidence="7">
    <location>
        <begin position="130"/>
        <end position="426"/>
    </location>
</feature>
<feature type="transmembrane region" description="Helical" evidence="6">
    <location>
        <begin position="311"/>
        <end position="333"/>
    </location>
</feature>
<dbReference type="InterPro" id="IPR001516">
    <property type="entry name" value="Proton_antipo_N"/>
</dbReference>
<feature type="transmembrane region" description="Helical" evidence="6">
    <location>
        <begin position="30"/>
        <end position="52"/>
    </location>
</feature>
<feature type="transmembrane region" description="Helical" evidence="6">
    <location>
        <begin position="283"/>
        <end position="304"/>
    </location>
</feature>
<keyword evidence="4 6" id="KW-0472">Membrane</keyword>
<evidence type="ECO:0000256" key="2">
    <source>
        <dbReference type="ARBA" id="ARBA00022692"/>
    </source>
</evidence>
<proteinExistence type="predicted"/>
<gene>
    <name evidence="9" type="ORF">C7435_0939</name>
</gene>
<dbReference type="GO" id="GO:0003954">
    <property type="term" value="F:NADH dehydrogenase activity"/>
    <property type="evidence" value="ECO:0007669"/>
    <property type="project" value="TreeGrafter"/>
</dbReference>
<comment type="subcellular location">
    <subcellularLocation>
        <location evidence="1">Endomembrane system</location>
        <topology evidence="1">Multi-pass membrane protein</topology>
    </subcellularLocation>
    <subcellularLocation>
        <location evidence="5">Membrane</location>
        <topology evidence="5">Multi-pass membrane protein</topology>
    </subcellularLocation>
</comment>
<dbReference type="PANTHER" id="PTHR42829">
    <property type="entry name" value="NADH-UBIQUINONE OXIDOREDUCTASE CHAIN 5"/>
    <property type="match status" value="1"/>
</dbReference>
<evidence type="ECO:0000259" key="7">
    <source>
        <dbReference type="Pfam" id="PF00361"/>
    </source>
</evidence>
<dbReference type="OrthoDB" id="9811798at2"/>
<dbReference type="GO" id="GO:0015990">
    <property type="term" value="P:electron transport coupled proton transport"/>
    <property type="evidence" value="ECO:0007669"/>
    <property type="project" value="TreeGrafter"/>
</dbReference>
<evidence type="ECO:0000259" key="8">
    <source>
        <dbReference type="Pfam" id="PF00662"/>
    </source>
</evidence>
<feature type="transmembrane region" description="Helical" evidence="6">
    <location>
        <begin position="380"/>
        <end position="403"/>
    </location>
</feature>
<dbReference type="Pfam" id="PF00662">
    <property type="entry name" value="Proton_antipo_N"/>
    <property type="match status" value="1"/>
</dbReference>
<dbReference type="PRINTS" id="PR01435">
    <property type="entry name" value="NPOXDRDTASE5"/>
</dbReference>
<name>A0A495DK36_9PROT</name>
<keyword evidence="2 5" id="KW-0812">Transmembrane</keyword>
<dbReference type="Proteomes" id="UP000273675">
    <property type="component" value="Unassembled WGS sequence"/>
</dbReference>
<evidence type="ECO:0000256" key="5">
    <source>
        <dbReference type="RuleBase" id="RU000320"/>
    </source>
</evidence>
<reference evidence="9 10" key="1">
    <citation type="submission" date="2018-10" db="EMBL/GenBank/DDBJ databases">
        <title>Genomic Encyclopedia of Type Strains, Phase IV (KMG-IV): sequencing the most valuable type-strain genomes for metagenomic binning, comparative biology and taxonomic classification.</title>
        <authorList>
            <person name="Goeker M."/>
        </authorList>
    </citation>
    <scope>NUCLEOTIDE SEQUENCE [LARGE SCALE GENOMIC DNA]</scope>
    <source>
        <strain evidence="9 10">DSM 4734</strain>
    </source>
</reference>
<feature type="domain" description="NADH-Ubiquinone oxidoreductase (complex I) chain 5 N-terminal" evidence="8">
    <location>
        <begin position="64"/>
        <end position="114"/>
    </location>
</feature>
<dbReference type="RefSeq" id="WP_121210231.1">
    <property type="nucleotide sequence ID" value="NZ_RBIM01000002.1"/>
</dbReference>
<feature type="transmembrane region" description="Helical" evidence="6">
    <location>
        <begin position="687"/>
        <end position="707"/>
    </location>
</feature>
<feature type="transmembrane region" description="Helical" evidence="6">
    <location>
        <begin position="339"/>
        <end position="360"/>
    </location>
</feature>
<feature type="transmembrane region" description="Helical" evidence="6">
    <location>
        <begin position="82"/>
        <end position="101"/>
    </location>
</feature>
<dbReference type="PRINTS" id="PR01434">
    <property type="entry name" value="NADHDHGNASE5"/>
</dbReference>
<dbReference type="InterPro" id="IPR003945">
    <property type="entry name" value="NU5C-like"/>
</dbReference>
<dbReference type="PANTHER" id="PTHR42829:SF2">
    <property type="entry name" value="NADH-UBIQUINONE OXIDOREDUCTASE CHAIN 5"/>
    <property type="match status" value="1"/>
</dbReference>
<feature type="transmembrane region" description="Helical" evidence="6">
    <location>
        <begin position="585"/>
        <end position="606"/>
    </location>
</feature>
<dbReference type="NCBIfam" id="NF005141">
    <property type="entry name" value="PRK06590.1"/>
    <property type="match status" value="1"/>
</dbReference>
<protein>
    <submittedName>
        <fullName evidence="9">NADH dehydrogenase subunit L</fullName>
    </submittedName>
</protein>
<accession>A0A495DK36</accession>
<dbReference type="GO" id="GO:0012505">
    <property type="term" value="C:endomembrane system"/>
    <property type="evidence" value="ECO:0007669"/>
    <property type="project" value="UniProtKB-SubCell"/>
</dbReference>
<evidence type="ECO:0000256" key="6">
    <source>
        <dbReference type="SAM" id="Phobius"/>
    </source>
</evidence>
<dbReference type="AlphaFoldDB" id="A0A495DK36"/>
<evidence type="ECO:0000313" key="10">
    <source>
        <dbReference type="Proteomes" id="UP000273675"/>
    </source>
</evidence>
<evidence type="ECO:0000256" key="4">
    <source>
        <dbReference type="ARBA" id="ARBA00023136"/>
    </source>
</evidence>
<comment type="caution">
    <text evidence="9">The sequence shown here is derived from an EMBL/GenBank/DDBJ whole genome shotgun (WGS) entry which is preliminary data.</text>
</comment>
<dbReference type="GO" id="GO:0042773">
    <property type="term" value="P:ATP synthesis coupled electron transport"/>
    <property type="evidence" value="ECO:0007669"/>
    <property type="project" value="InterPro"/>
</dbReference>
<feature type="transmembrane region" description="Helical" evidence="6">
    <location>
        <begin position="176"/>
        <end position="201"/>
    </location>
</feature>
<sequence length="712" mass="76675">MAPIIVFGPLLASAFAGLLGNHVGHRTAQIVTTFFVLLSFVLSVITFFDVTYGGNAQTIHLATWMSVGAFDVSWAIKLDSLSAVMLVVVTSVSSLVHIYSWGYMEHDPHRARFFSYLSLFTFAMLSLVTADNFLQLFFGWEGVGLASYLLIGFWYKKKSANDAAIKAFVTNRVGDFGFALGIMAIFHVFGSVSFDDVFAAVPEHTDAVLAFAGMELNAIELIAFLLFIGAMGKSAQFFLHVWLPDAMEGPTPVSALIHAATMVTAGVFLVCRAFPIFENAEAASAFVTVIGASTALFAATVGVAQNDIKRVVAYSTCSQLGYMFFAAGLGLYGAAMFHLFTHAFFKALLFLGSGAVIHGVHDEQDMRKMGGLYKMMPMTWLMMLIGTVALTGVGFSFGALGLLPWDLGFAGFFSKDAIIEGAFMAGREGVFFGIPAFWIGCVAALLTSFYSWRLIFMTFHGKYRGPKDVYDHAHDPKFAMAMPLVVLAVGAVLAGGLFKSDFIGENAGHFWHDAVPAASHGPAVAGDHAVADSQVDDHAIADDHATETSHDAPPSQVVADTHAVVDDHAEEAEGDHGGGHHPPTWVLLSPFIATLIGFAMAIWFYLVNEGMGARIAARGGPLHSFLYNKWYVDEIYHFVFVRGAKALGDLFWKIGDVKLIDGLGPNGVAGTTLAAARRLAKGQSGFLYHYAFVMLIGVLGFTLWILIGQGGL</sequence>
<feature type="transmembrane region" description="Helical" evidence="6">
    <location>
        <begin position="136"/>
        <end position="155"/>
    </location>
</feature>
<evidence type="ECO:0000256" key="1">
    <source>
        <dbReference type="ARBA" id="ARBA00004127"/>
    </source>
</evidence>
<dbReference type="NCBIfam" id="TIGR01974">
    <property type="entry name" value="NDH_I_L"/>
    <property type="match status" value="1"/>
</dbReference>
<dbReference type="GO" id="GO:0016020">
    <property type="term" value="C:membrane"/>
    <property type="evidence" value="ECO:0007669"/>
    <property type="project" value="UniProtKB-SubCell"/>
</dbReference>
<evidence type="ECO:0000313" key="9">
    <source>
        <dbReference type="EMBL" id="RKR02994.1"/>
    </source>
</evidence>
<dbReference type="Gene3D" id="1.20.5.2700">
    <property type="match status" value="1"/>
</dbReference>
<feature type="transmembrane region" description="Helical" evidence="6">
    <location>
        <begin position="478"/>
        <end position="498"/>
    </location>
</feature>
<feature type="transmembrane region" description="Helical" evidence="6">
    <location>
        <begin position="255"/>
        <end position="277"/>
    </location>
</feature>
<dbReference type="InterPro" id="IPR001750">
    <property type="entry name" value="ND/Mrp_TM"/>
</dbReference>